<comment type="caution">
    <text evidence="1">The sequence shown here is derived from an EMBL/GenBank/DDBJ whole genome shotgun (WGS) entry which is preliminary data.</text>
</comment>
<dbReference type="Proteomes" id="UP000077519">
    <property type="component" value="Unassembled WGS sequence"/>
</dbReference>
<keyword evidence="2" id="KW-1185">Reference proteome</keyword>
<evidence type="ECO:0000313" key="2">
    <source>
        <dbReference type="Proteomes" id="UP000077519"/>
    </source>
</evidence>
<evidence type="ECO:0000313" key="1">
    <source>
        <dbReference type="EMBL" id="OAK53853.1"/>
    </source>
</evidence>
<dbReference type="AlphaFoldDB" id="A0A177YE97"/>
<name>A0A177YE97_9NOCA</name>
<sequence length="149" mass="16676">MALVSDLERDLRSIPAQRELLQLRLLRAVAHAVDAGIPQRVIAANLGVAQPEVSRIVKKLRLQPWARQRSPREVLLEHAAQLIDHDAMMTELTAWDYTYGHDADDDPIGESYVRGSWDQIERAGDLLSDVDYGALLDATADRRAQANAR</sequence>
<organism evidence="1 2">
    <name type="scientific">Rhodococcoides kyotonense</name>
    <dbReference type="NCBI Taxonomy" id="398843"/>
    <lineage>
        <taxon>Bacteria</taxon>
        <taxon>Bacillati</taxon>
        <taxon>Actinomycetota</taxon>
        <taxon>Actinomycetes</taxon>
        <taxon>Mycobacteriales</taxon>
        <taxon>Nocardiaceae</taxon>
        <taxon>Rhodococcoides</taxon>
    </lineage>
</organism>
<dbReference type="RefSeq" id="WP_068426918.1">
    <property type="nucleotide sequence ID" value="NZ_LVHI01000015.1"/>
</dbReference>
<gene>
    <name evidence="1" type="ORF">A3K89_21865</name>
</gene>
<accession>A0A177YE97</accession>
<dbReference type="InterPro" id="IPR036388">
    <property type="entry name" value="WH-like_DNA-bd_sf"/>
</dbReference>
<proteinExistence type="predicted"/>
<dbReference type="EMBL" id="LVHI01000015">
    <property type="protein sequence ID" value="OAK53853.1"/>
    <property type="molecule type" value="Genomic_DNA"/>
</dbReference>
<dbReference type="Gene3D" id="1.10.10.10">
    <property type="entry name" value="Winged helix-like DNA-binding domain superfamily/Winged helix DNA-binding domain"/>
    <property type="match status" value="1"/>
</dbReference>
<protein>
    <submittedName>
        <fullName evidence="1">Uncharacterized protein</fullName>
    </submittedName>
</protein>
<reference evidence="1 2" key="1">
    <citation type="submission" date="2016-03" db="EMBL/GenBank/DDBJ databases">
        <title>Genome sequence of Rhodococcus kyotonensis KB10.</title>
        <authorList>
            <person name="Jeong H."/>
            <person name="Hong C.E."/>
            <person name="Jo S.H."/>
            <person name="Park J.M."/>
        </authorList>
    </citation>
    <scope>NUCLEOTIDE SEQUENCE [LARGE SCALE GENOMIC DNA]</scope>
    <source>
        <strain evidence="1 2">KB10</strain>
    </source>
</reference>